<protein>
    <submittedName>
        <fullName evidence="1">Uncharacterized protein</fullName>
    </submittedName>
</protein>
<comment type="caution">
    <text evidence="1">The sequence shown here is derived from an EMBL/GenBank/DDBJ whole genome shotgun (WGS) entry which is preliminary data.</text>
</comment>
<gene>
    <name evidence="1" type="ORF">AK812_SmicGene44341</name>
</gene>
<organism evidence="1 2">
    <name type="scientific">Symbiodinium microadriaticum</name>
    <name type="common">Dinoflagellate</name>
    <name type="synonym">Zooxanthella microadriatica</name>
    <dbReference type="NCBI Taxonomy" id="2951"/>
    <lineage>
        <taxon>Eukaryota</taxon>
        <taxon>Sar</taxon>
        <taxon>Alveolata</taxon>
        <taxon>Dinophyceae</taxon>
        <taxon>Suessiales</taxon>
        <taxon>Symbiodiniaceae</taxon>
        <taxon>Symbiodinium</taxon>
    </lineage>
</organism>
<dbReference type="Proteomes" id="UP000186817">
    <property type="component" value="Unassembled WGS sequence"/>
</dbReference>
<proteinExistence type="predicted"/>
<dbReference type="AlphaFoldDB" id="A0A1Q9BYQ5"/>
<dbReference type="EMBL" id="LSRX01002267">
    <property type="protein sequence ID" value="OLP75807.1"/>
    <property type="molecule type" value="Genomic_DNA"/>
</dbReference>
<accession>A0A1Q9BYQ5</accession>
<keyword evidence="2" id="KW-1185">Reference proteome</keyword>
<sequence length="138" mass="15913">MESKAPWFDDGSRRSVCRKKAVQGTPDFLNKALQPMQPEAVLITIHLKGRHKCLEIANLQRQLIDLTLQVSHVLLQQFVRCSGRARGRPARRTCSKSLTEIHPPLQLQRLARGLVPNVERRYWSEAEQLAPQRKLRDE</sequence>
<evidence type="ECO:0000313" key="1">
    <source>
        <dbReference type="EMBL" id="OLP75807.1"/>
    </source>
</evidence>
<name>A0A1Q9BYQ5_SYMMI</name>
<reference evidence="1 2" key="1">
    <citation type="submission" date="2016-02" db="EMBL/GenBank/DDBJ databases">
        <title>Genome analysis of coral dinoflagellate symbionts highlights evolutionary adaptations to a symbiotic lifestyle.</title>
        <authorList>
            <person name="Aranda M."/>
            <person name="Li Y."/>
            <person name="Liew Y.J."/>
            <person name="Baumgarten S."/>
            <person name="Simakov O."/>
            <person name="Wilson M."/>
            <person name="Piel J."/>
            <person name="Ashoor H."/>
            <person name="Bougouffa S."/>
            <person name="Bajic V.B."/>
            <person name="Ryu T."/>
            <person name="Ravasi T."/>
            <person name="Bayer T."/>
            <person name="Micklem G."/>
            <person name="Kim H."/>
            <person name="Bhak J."/>
            <person name="Lajeunesse T.C."/>
            <person name="Voolstra C.R."/>
        </authorList>
    </citation>
    <scope>NUCLEOTIDE SEQUENCE [LARGE SCALE GENOMIC DNA]</scope>
    <source>
        <strain evidence="1 2">CCMP2467</strain>
    </source>
</reference>
<evidence type="ECO:0000313" key="2">
    <source>
        <dbReference type="Proteomes" id="UP000186817"/>
    </source>
</evidence>